<dbReference type="Pfam" id="PF00121">
    <property type="entry name" value="TIM"/>
    <property type="match status" value="1"/>
</dbReference>
<dbReference type="InterPro" id="IPR013785">
    <property type="entry name" value="Aldolase_TIM"/>
</dbReference>
<dbReference type="InterPro" id="IPR000652">
    <property type="entry name" value="Triosephosphate_isomerase"/>
</dbReference>
<protein>
    <submittedName>
        <fullName evidence="2">Triosephosphate isomerase</fullName>
        <ecNumber evidence="2">5.3.1.1</ecNumber>
    </submittedName>
</protein>
<evidence type="ECO:0000313" key="3">
    <source>
        <dbReference type="Proteomes" id="UP000029223"/>
    </source>
</evidence>
<gene>
    <name evidence="2" type="ORF">JCM19239_5488</name>
</gene>
<dbReference type="Proteomes" id="UP000029223">
    <property type="component" value="Unassembled WGS sequence"/>
</dbReference>
<comment type="caution">
    <text evidence="2">The sequence shown here is derived from an EMBL/GenBank/DDBJ whole genome shotgun (WGS) entry which is preliminary data.</text>
</comment>
<dbReference type="PROSITE" id="PS51440">
    <property type="entry name" value="TIM_2"/>
    <property type="match status" value="1"/>
</dbReference>
<dbReference type="EMBL" id="BBMS01000039">
    <property type="protein sequence ID" value="GAL28228.1"/>
    <property type="molecule type" value="Genomic_DNA"/>
</dbReference>
<dbReference type="SUPFAM" id="SSF51351">
    <property type="entry name" value="Triosephosphate isomerase (TIM)"/>
    <property type="match status" value="1"/>
</dbReference>
<dbReference type="GO" id="GO:0004807">
    <property type="term" value="F:triose-phosphate isomerase activity"/>
    <property type="evidence" value="ECO:0007669"/>
    <property type="project" value="UniProtKB-EC"/>
</dbReference>
<name>A0ABQ0JHJ7_9VIBR</name>
<dbReference type="InterPro" id="IPR035990">
    <property type="entry name" value="TIM_sf"/>
</dbReference>
<sequence>MYSIVCADSLLDAKAIAKLEPDVMVCEPTELIGTGKTADKEYILSTQAAIADISPETLGLQAAGISSAKDVEYVIRNGAHGTGATSGIFAAVDPMATMVEMIEAVVKGRNLIS</sequence>
<dbReference type="EC" id="5.3.1.1" evidence="2"/>
<reference evidence="3" key="1">
    <citation type="submission" date="2014-09" db="EMBL/GenBank/DDBJ databases">
        <title>Vibrio variabilis JCM 19239. (C206) whole genome shotgun sequence.</title>
        <authorList>
            <person name="Sawabe T."/>
            <person name="Meirelles P."/>
            <person name="Nakanishi M."/>
            <person name="Sayaka M."/>
            <person name="Hattori M."/>
            <person name="Ohkuma M."/>
        </authorList>
    </citation>
    <scope>NUCLEOTIDE SEQUENCE [LARGE SCALE GENOMIC DNA]</scope>
    <source>
        <strain evidence="3">JCM 19239</strain>
    </source>
</reference>
<proteinExistence type="predicted"/>
<dbReference type="Gene3D" id="3.20.20.70">
    <property type="entry name" value="Aldolase class I"/>
    <property type="match status" value="1"/>
</dbReference>
<evidence type="ECO:0000256" key="1">
    <source>
        <dbReference type="ARBA" id="ARBA00023235"/>
    </source>
</evidence>
<keyword evidence="3" id="KW-1185">Reference proteome</keyword>
<accession>A0ABQ0JHJ7</accession>
<keyword evidence="1 2" id="KW-0413">Isomerase</keyword>
<evidence type="ECO:0000313" key="2">
    <source>
        <dbReference type="EMBL" id="GAL28228.1"/>
    </source>
</evidence>
<organism evidence="2 3">
    <name type="scientific">Vibrio variabilis</name>
    <dbReference type="NCBI Taxonomy" id="990271"/>
    <lineage>
        <taxon>Bacteria</taxon>
        <taxon>Pseudomonadati</taxon>
        <taxon>Pseudomonadota</taxon>
        <taxon>Gammaproteobacteria</taxon>
        <taxon>Vibrionales</taxon>
        <taxon>Vibrionaceae</taxon>
        <taxon>Vibrio</taxon>
    </lineage>
</organism>